<dbReference type="RefSeq" id="XP_014562991.1">
    <property type="nucleotide sequence ID" value="XM_014707505.1"/>
</dbReference>
<organism evidence="3 4">
    <name type="scientific">Ordospora colligata OC4</name>
    <dbReference type="NCBI Taxonomy" id="1354746"/>
    <lineage>
        <taxon>Eukaryota</taxon>
        <taxon>Fungi</taxon>
        <taxon>Fungi incertae sedis</taxon>
        <taxon>Microsporidia</taxon>
        <taxon>Ordosporidae</taxon>
        <taxon>Ordospora</taxon>
    </lineage>
</organism>
<feature type="chain" id="PRO_5002076356" evidence="2">
    <location>
        <begin position="17"/>
        <end position="240"/>
    </location>
</feature>
<feature type="transmembrane region" description="Helical" evidence="1">
    <location>
        <begin position="191"/>
        <end position="213"/>
    </location>
</feature>
<dbReference type="EMBL" id="JOKQ01000012">
    <property type="protein sequence ID" value="KHN68949.1"/>
    <property type="molecule type" value="Genomic_DNA"/>
</dbReference>
<dbReference type="InParanoid" id="A0A0B2UI86"/>
<dbReference type="OrthoDB" id="2189356at2759"/>
<keyword evidence="4" id="KW-1185">Reference proteome</keyword>
<dbReference type="AlphaFoldDB" id="A0A0B2UI86"/>
<feature type="signal peptide" evidence="2">
    <location>
        <begin position="1"/>
        <end position="16"/>
    </location>
</feature>
<proteinExistence type="predicted"/>
<dbReference type="GeneID" id="26262689"/>
<evidence type="ECO:0000313" key="3">
    <source>
        <dbReference type="EMBL" id="KHN68949.1"/>
    </source>
</evidence>
<keyword evidence="1" id="KW-1133">Transmembrane helix</keyword>
<evidence type="ECO:0000256" key="2">
    <source>
        <dbReference type="SAM" id="SignalP"/>
    </source>
</evidence>
<keyword evidence="2" id="KW-0732">Signal</keyword>
<protein>
    <submittedName>
        <fullName evidence="3">Uncharacterized protein</fullName>
    </submittedName>
</protein>
<accession>A0A0B2UI86</accession>
<keyword evidence="1" id="KW-0472">Membrane</keyword>
<comment type="caution">
    <text evidence="3">The sequence shown here is derived from an EMBL/GenBank/DDBJ whole genome shotgun (WGS) entry which is preliminary data.</text>
</comment>
<dbReference type="HOGENOM" id="CLU_1199814_0_0_1"/>
<dbReference type="VEuPathDB" id="MicrosporidiaDB:M896_121720"/>
<dbReference type="Proteomes" id="UP000031056">
    <property type="component" value="Unassembled WGS sequence"/>
</dbReference>
<keyword evidence="1" id="KW-0812">Transmembrane</keyword>
<evidence type="ECO:0000313" key="4">
    <source>
        <dbReference type="Proteomes" id="UP000031056"/>
    </source>
</evidence>
<reference evidence="3 4" key="1">
    <citation type="journal article" date="2014" name="MBio">
        <title>The Ordospora colligata genome; evolution of extreme reduction in microsporidia and host-to-parasite horizontal gene transfer.</title>
        <authorList>
            <person name="Pombert J.-F."/>
            <person name="Haag K.L."/>
            <person name="Beidas S."/>
            <person name="Ebert D."/>
            <person name="Keeling P.J."/>
        </authorList>
    </citation>
    <scope>NUCLEOTIDE SEQUENCE [LARGE SCALE GENOMIC DNA]</scope>
    <source>
        <strain evidence="3 4">OC4</strain>
    </source>
</reference>
<name>A0A0B2UI86_9MICR</name>
<evidence type="ECO:0000256" key="1">
    <source>
        <dbReference type="SAM" id="Phobius"/>
    </source>
</evidence>
<gene>
    <name evidence="3" type="ORF">M896_121720</name>
</gene>
<sequence>MMILCFLVMHSVTAIAEYYNQHSIPYEVSNTQDSKYHQYNVESSTTDSDILDTEYSKQPSIVSESKKISHITDDALTPSIVSESKQSIHYTDDALLSTPIKSLKIGKFKANPENISTLLDREMADMSPGLHEKLVSTLAHNGVDRKKYRDLVMIRKRVTDDGKRKVVNLNVKEKIIPKVLQDDDFAPNSDFITRALIGGAMFFLVGLVFTTTLKMYRSIIKKKYLGIDIDSKTEIFSEPK</sequence>